<dbReference type="FunFam" id="3.40.190.10:FF:000001">
    <property type="entry name" value="Glutamate receptor ionotropic, kainate 2"/>
    <property type="match status" value="1"/>
</dbReference>
<dbReference type="FunFam" id="3.40.190.10:FF:000060">
    <property type="entry name" value="Glutamate receptor ionotropic, kainate 1"/>
    <property type="match status" value="1"/>
</dbReference>
<reference evidence="23 24" key="1">
    <citation type="submission" date="2019-01" db="EMBL/GenBank/DDBJ databases">
        <title>A draft genome assembly of the solar-powered sea slug Elysia chlorotica.</title>
        <authorList>
            <person name="Cai H."/>
            <person name="Li Q."/>
            <person name="Fang X."/>
            <person name="Li J."/>
            <person name="Curtis N.E."/>
            <person name="Altenburger A."/>
            <person name="Shibata T."/>
            <person name="Feng M."/>
            <person name="Maeda T."/>
            <person name="Schwartz J.A."/>
            <person name="Shigenobu S."/>
            <person name="Lundholm N."/>
            <person name="Nishiyama T."/>
            <person name="Yang H."/>
            <person name="Hasebe M."/>
            <person name="Li S."/>
            <person name="Pierce S.K."/>
            <person name="Wang J."/>
        </authorList>
    </citation>
    <scope>NUCLEOTIDE SEQUENCE [LARGE SCALE GENOMIC DNA]</scope>
    <source>
        <strain evidence="23">EC2010</strain>
        <tissue evidence="23">Whole organism of an adult</tissue>
    </source>
</reference>
<dbReference type="SMART" id="SM00918">
    <property type="entry name" value="Lig_chan-Glu_bd"/>
    <property type="match status" value="1"/>
</dbReference>
<evidence type="ECO:0000256" key="11">
    <source>
        <dbReference type="ARBA" id="ARBA00023257"/>
    </source>
</evidence>
<proteinExistence type="predicted"/>
<dbReference type="PRINTS" id="PR00177">
    <property type="entry name" value="NMDARECEPTOR"/>
</dbReference>
<comment type="subcellular location">
    <subcellularLocation>
        <location evidence="14">Postsynaptic cell membrane</location>
        <topology evidence="14">Multi-pass membrane protein</topology>
    </subcellularLocation>
</comment>
<feature type="site" description="Crucial to convey clamshell closure to channel opening" evidence="16">
    <location>
        <position position="692"/>
    </location>
</feature>
<dbReference type="InterPro" id="IPR015683">
    <property type="entry name" value="Ionotropic_Glu_rcpt"/>
</dbReference>
<dbReference type="Pfam" id="PF10613">
    <property type="entry name" value="Lig_chan-Glu_bd"/>
    <property type="match status" value="1"/>
</dbReference>
<evidence type="ECO:0000256" key="18">
    <source>
        <dbReference type="SAM" id="MobiDB-lite"/>
    </source>
</evidence>
<keyword evidence="3 19" id="KW-0812">Transmembrane</keyword>
<gene>
    <name evidence="23" type="ORF">EGW08_006682</name>
</gene>
<dbReference type="GO" id="GO:0045211">
    <property type="term" value="C:postsynaptic membrane"/>
    <property type="evidence" value="ECO:0007669"/>
    <property type="project" value="UniProtKB-SubCell"/>
</dbReference>
<protein>
    <recommendedName>
        <fullName evidence="25">Glutamate receptor</fullName>
    </recommendedName>
</protein>
<keyword evidence="8 19" id="KW-0472">Membrane</keyword>
<feature type="binding site" evidence="15">
    <location>
        <position position="714"/>
    </location>
    <ligand>
        <name>L-glutamate</name>
        <dbReference type="ChEBI" id="CHEBI:29985"/>
    </ligand>
</feature>
<feature type="domain" description="Ionotropic glutamate receptor L-glutamate and glycine-binding" evidence="22">
    <location>
        <begin position="468"/>
        <end position="535"/>
    </location>
</feature>
<evidence type="ECO:0000256" key="16">
    <source>
        <dbReference type="PIRSR" id="PIRSR601508-2"/>
    </source>
</evidence>
<evidence type="ECO:0000256" key="6">
    <source>
        <dbReference type="ARBA" id="ARBA00023018"/>
    </source>
</evidence>
<dbReference type="Pfam" id="PF00060">
    <property type="entry name" value="Lig_chan"/>
    <property type="match status" value="1"/>
</dbReference>
<keyword evidence="17" id="KW-1015">Disulfide bond</keyword>
<feature type="site" description="Interaction with the cone snail toxin Con-ikot-ikot" evidence="16">
    <location>
        <position position="719"/>
    </location>
</feature>
<dbReference type="GO" id="GO:0022824">
    <property type="term" value="F:transmitter-gated monoatomic ion channel activity"/>
    <property type="evidence" value="ECO:0007669"/>
    <property type="project" value="UniProtKB-ARBA"/>
</dbReference>
<feature type="binding site" evidence="15">
    <location>
        <position position="544"/>
    </location>
    <ligand>
        <name>L-glutamate</name>
        <dbReference type="ChEBI" id="CHEBI:29985"/>
    </ligand>
</feature>
<dbReference type="AlphaFoldDB" id="A0A3S0ZXJ9"/>
<keyword evidence="9" id="KW-0675">Receptor</keyword>
<evidence type="ECO:0000256" key="10">
    <source>
        <dbReference type="ARBA" id="ARBA00023180"/>
    </source>
</evidence>
<sequence>MASPISIPRTIHPVAILLFLCAGMLSLSQSQDDIYIGGMFDTGSVQALTAFRHEVHVFNQQRGQAQAYRIQNRTSVLEVTDSFAVSNALCSHLSKGDLAIFGVSNASSLATIQSYTDTFKVPFVSISMAQNHSGSSSSTKNNNNNRYKYSTSGWKQASGRSQSYQLYMRPMYISALVDVIFHYRWDKVIFYYDSDEGLIRLQQLFQATNKYEKVLITIDTKRIGSVDNGYQMLRELHLLDTEADHRVLLDVRIDKAEQVIGLVVSALCVCGCVHLGMLEMNLSRFKIGGVNITGFQLVDSKNQTSKASEFVDKWSTLDPVYWPRAGTRTFNYESALAVDSVRLFTRAFGKILEEEPDFIRRSRLASLSQSLRCTDDSMVRAGHGERILEQMKKVEFEGLSGHIAFDQNGLRKNFKLDVYNVALTRGTAKIGSWSHKTGRFKEQLASLLRQGDPSPNRTRIVTTIEKEPYVTIKRKPVQGEPLIAGEHLEGFCIDLTKAVAEKLQFDYQIRFVKDGRYGSPMSNGTWDGMVGELIRHEADMAIAPFTITADRSRVIDFTKPFMSLGISIMIKRPQPAGKHFFSFMDPLSYEIWMCIVFAYIGVSVVLFLVSRFSPNEWHISEPEHYIANDFSISNSLWFSLGAFMQQGCDISPRSMSGRIVGSVWWFFTLIIISSYTANLAAFLTVERMLTPIDSAEDLARQTEIQYGTISSGSTKAFFKNSQFQTYQRMWAYMMSAQPSVFVQKHEEGIARVRHSKGKYAYLTESTTIDYVSSRKPCDTLKVGNNLNSDGFGIGTPVGSDLRELLNFAVLELREDGELGKWQRSWFDKGDCEQYTSNKDGAQSALDLDNVAGIFLILIGGLVTAIISAAAEFLYKSKMDSEKSLTSFGSAIRSKARLSFKGHIDKDREGSTRSRRSHGSATYTYQGPSHVVGGNHGFEDVNTHTEV</sequence>
<evidence type="ECO:0000256" key="15">
    <source>
        <dbReference type="PIRSR" id="PIRSR601508-1"/>
    </source>
</evidence>
<keyword evidence="11" id="KW-0628">Postsynaptic cell membrane</keyword>
<feature type="transmembrane region" description="Helical" evidence="19">
    <location>
        <begin position="591"/>
        <end position="613"/>
    </location>
</feature>
<dbReference type="SMART" id="SM00079">
    <property type="entry name" value="PBPe"/>
    <property type="match status" value="1"/>
</dbReference>
<evidence type="ECO:0000313" key="24">
    <source>
        <dbReference type="Proteomes" id="UP000271974"/>
    </source>
</evidence>
<evidence type="ECO:0000256" key="5">
    <source>
        <dbReference type="ARBA" id="ARBA00022989"/>
    </source>
</evidence>
<feature type="region of interest" description="Disordered" evidence="18">
    <location>
        <begin position="903"/>
        <end position="926"/>
    </location>
</feature>
<keyword evidence="4 20" id="KW-0732">Signal</keyword>
<keyword evidence="7" id="KW-0406">Ion transport</keyword>
<evidence type="ECO:0000256" key="9">
    <source>
        <dbReference type="ARBA" id="ARBA00023170"/>
    </source>
</evidence>
<dbReference type="InterPro" id="IPR028082">
    <property type="entry name" value="Peripla_BP_I"/>
</dbReference>
<dbReference type="EMBL" id="RQTK01000166">
    <property type="protein sequence ID" value="RUS85539.1"/>
    <property type="molecule type" value="Genomic_DNA"/>
</dbReference>
<feature type="binding site" evidence="15">
    <location>
        <position position="551"/>
    </location>
    <ligand>
        <name>L-glutamate</name>
        <dbReference type="ChEBI" id="CHEBI:29985"/>
    </ligand>
</feature>
<keyword evidence="5 19" id="KW-1133">Transmembrane helix</keyword>
<evidence type="ECO:0008006" key="25">
    <source>
        <dbReference type="Google" id="ProtNLM"/>
    </source>
</evidence>
<keyword evidence="6" id="KW-0770">Synapse</keyword>
<accession>A0A3S0ZXJ9</accession>
<feature type="transmembrane region" description="Helical" evidence="19">
    <location>
        <begin position="850"/>
        <end position="874"/>
    </location>
</feature>
<evidence type="ECO:0000256" key="4">
    <source>
        <dbReference type="ARBA" id="ARBA00022729"/>
    </source>
</evidence>
<dbReference type="SUPFAM" id="SSF81324">
    <property type="entry name" value="Voltage-gated potassium channels"/>
    <property type="match status" value="1"/>
</dbReference>
<name>A0A3S0ZXJ9_ELYCH</name>
<dbReference type="Gene3D" id="3.40.190.10">
    <property type="entry name" value="Periplasmic binding protein-like II"/>
    <property type="match status" value="1"/>
</dbReference>
<keyword evidence="1" id="KW-0813">Transport</keyword>
<dbReference type="GO" id="GO:0007166">
    <property type="term" value="P:cell surface receptor signaling pathway"/>
    <property type="evidence" value="ECO:0007669"/>
    <property type="project" value="UniProtKB-ARBA"/>
</dbReference>
<evidence type="ECO:0000313" key="23">
    <source>
        <dbReference type="EMBL" id="RUS85539.1"/>
    </source>
</evidence>
<dbReference type="InterPro" id="IPR001828">
    <property type="entry name" value="ANF_lig-bd_rcpt"/>
</dbReference>
<comment type="caution">
    <text evidence="23">The sequence shown here is derived from an EMBL/GenBank/DDBJ whole genome shotgun (WGS) entry which is preliminary data.</text>
</comment>
<feature type="transmembrane region" description="Helical" evidence="19">
    <location>
        <begin position="663"/>
        <end position="685"/>
    </location>
</feature>
<organism evidence="23 24">
    <name type="scientific">Elysia chlorotica</name>
    <name type="common">Eastern emerald elysia</name>
    <name type="synonym">Sea slug</name>
    <dbReference type="NCBI Taxonomy" id="188477"/>
    <lineage>
        <taxon>Eukaryota</taxon>
        <taxon>Metazoa</taxon>
        <taxon>Spiralia</taxon>
        <taxon>Lophotrochozoa</taxon>
        <taxon>Mollusca</taxon>
        <taxon>Gastropoda</taxon>
        <taxon>Heterobranchia</taxon>
        <taxon>Euthyneura</taxon>
        <taxon>Panpulmonata</taxon>
        <taxon>Sacoglossa</taxon>
        <taxon>Placobranchoidea</taxon>
        <taxon>Plakobranchidae</taxon>
        <taxon>Elysia</taxon>
    </lineage>
</organism>
<keyword evidence="13" id="KW-0407">Ion channel</keyword>
<evidence type="ECO:0000256" key="20">
    <source>
        <dbReference type="SAM" id="SignalP"/>
    </source>
</evidence>
<keyword evidence="10" id="KW-0325">Glycoprotein</keyword>
<feature type="signal peptide" evidence="20">
    <location>
        <begin position="1"/>
        <end position="30"/>
    </location>
</feature>
<evidence type="ECO:0000256" key="1">
    <source>
        <dbReference type="ARBA" id="ARBA00022448"/>
    </source>
</evidence>
<evidence type="ECO:0000256" key="7">
    <source>
        <dbReference type="ARBA" id="ARBA00023065"/>
    </source>
</evidence>
<dbReference type="Gene3D" id="3.40.50.2300">
    <property type="match status" value="2"/>
</dbReference>
<feature type="disulfide bond" evidence="17">
    <location>
        <begin position="777"/>
        <end position="831"/>
    </location>
</feature>
<dbReference type="InterPro" id="IPR001508">
    <property type="entry name" value="Iono_Glu_rcpt_met"/>
</dbReference>
<dbReference type="InterPro" id="IPR019594">
    <property type="entry name" value="Glu/Gly-bd"/>
</dbReference>
<feature type="domain" description="Ionotropic glutamate receptor C-terminal" evidence="21">
    <location>
        <begin position="458"/>
        <end position="828"/>
    </location>
</feature>
<evidence type="ECO:0000256" key="14">
    <source>
        <dbReference type="ARBA" id="ARBA00034104"/>
    </source>
</evidence>
<feature type="binding site" evidence="15">
    <location>
        <position position="764"/>
    </location>
    <ligand>
        <name>L-glutamate</name>
        <dbReference type="ChEBI" id="CHEBI:29985"/>
    </ligand>
</feature>
<evidence type="ECO:0000256" key="12">
    <source>
        <dbReference type="ARBA" id="ARBA00023286"/>
    </source>
</evidence>
<dbReference type="Gene3D" id="1.10.287.70">
    <property type="match status" value="1"/>
</dbReference>
<dbReference type="STRING" id="188477.A0A3S0ZXJ9"/>
<evidence type="ECO:0000259" key="21">
    <source>
        <dbReference type="SMART" id="SM00079"/>
    </source>
</evidence>
<dbReference type="PANTHER" id="PTHR18966">
    <property type="entry name" value="IONOTROPIC GLUTAMATE RECEPTOR"/>
    <property type="match status" value="1"/>
</dbReference>
<dbReference type="InterPro" id="IPR001320">
    <property type="entry name" value="Iontro_rcpt_C"/>
</dbReference>
<evidence type="ECO:0000256" key="13">
    <source>
        <dbReference type="ARBA" id="ARBA00023303"/>
    </source>
</evidence>
<keyword evidence="24" id="KW-1185">Reference proteome</keyword>
<evidence type="ECO:0000259" key="22">
    <source>
        <dbReference type="SMART" id="SM00918"/>
    </source>
</evidence>
<evidence type="ECO:0000256" key="8">
    <source>
        <dbReference type="ARBA" id="ARBA00023136"/>
    </source>
</evidence>
<evidence type="ECO:0000256" key="19">
    <source>
        <dbReference type="SAM" id="Phobius"/>
    </source>
</evidence>
<keyword evidence="2" id="KW-1003">Cell membrane</keyword>
<feature type="binding site" evidence="15">
    <location>
        <position position="546"/>
    </location>
    <ligand>
        <name>L-glutamate</name>
        <dbReference type="ChEBI" id="CHEBI:29985"/>
    </ligand>
</feature>
<dbReference type="Proteomes" id="UP000271974">
    <property type="component" value="Unassembled WGS sequence"/>
</dbReference>
<dbReference type="OrthoDB" id="5984008at2759"/>
<dbReference type="Pfam" id="PF01094">
    <property type="entry name" value="ANF_receptor"/>
    <property type="match status" value="1"/>
</dbReference>
<feature type="chain" id="PRO_5018756649" description="Glutamate receptor" evidence="20">
    <location>
        <begin position="31"/>
        <end position="946"/>
    </location>
</feature>
<evidence type="ECO:0000256" key="3">
    <source>
        <dbReference type="ARBA" id="ARBA00022692"/>
    </source>
</evidence>
<dbReference type="SUPFAM" id="SSF53850">
    <property type="entry name" value="Periplasmic binding protein-like II"/>
    <property type="match status" value="1"/>
</dbReference>
<dbReference type="FunFam" id="1.10.287.70:FF:000067">
    <property type="entry name" value="glutamate receptor 2 isoform X1"/>
    <property type="match status" value="1"/>
</dbReference>
<feature type="binding site" evidence="15">
    <location>
        <position position="713"/>
    </location>
    <ligand>
        <name>L-glutamate</name>
        <dbReference type="ChEBI" id="CHEBI:29985"/>
    </ligand>
</feature>
<dbReference type="CDD" id="cd06380">
    <property type="entry name" value="PBP1_iGluR_AMPA"/>
    <property type="match status" value="1"/>
</dbReference>
<evidence type="ECO:0000256" key="2">
    <source>
        <dbReference type="ARBA" id="ARBA00022475"/>
    </source>
</evidence>
<keyword evidence="12" id="KW-1071">Ligand-gated ion channel</keyword>
<evidence type="ECO:0000256" key="17">
    <source>
        <dbReference type="PIRSR" id="PIRSR601508-3"/>
    </source>
</evidence>
<dbReference type="SUPFAM" id="SSF53822">
    <property type="entry name" value="Periplasmic binding protein-like I"/>
    <property type="match status" value="1"/>
</dbReference>